<feature type="compositionally biased region" description="Basic residues" evidence="1">
    <location>
        <begin position="10"/>
        <end position="19"/>
    </location>
</feature>
<dbReference type="AlphaFoldDB" id="A0A6P8LDF2"/>
<organism evidence="2 3">
    <name type="scientific">Bombus impatiens</name>
    <name type="common">Bumblebee</name>
    <dbReference type="NCBI Taxonomy" id="132113"/>
    <lineage>
        <taxon>Eukaryota</taxon>
        <taxon>Metazoa</taxon>
        <taxon>Ecdysozoa</taxon>
        <taxon>Arthropoda</taxon>
        <taxon>Hexapoda</taxon>
        <taxon>Insecta</taxon>
        <taxon>Pterygota</taxon>
        <taxon>Neoptera</taxon>
        <taxon>Endopterygota</taxon>
        <taxon>Hymenoptera</taxon>
        <taxon>Apocrita</taxon>
        <taxon>Aculeata</taxon>
        <taxon>Apoidea</taxon>
        <taxon>Anthophila</taxon>
        <taxon>Apidae</taxon>
        <taxon>Bombus</taxon>
        <taxon>Pyrobombus</taxon>
    </lineage>
</organism>
<evidence type="ECO:0000313" key="3">
    <source>
        <dbReference type="RefSeq" id="XP_033180038.1"/>
    </source>
</evidence>
<reference evidence="3" key="1">
    <citation type="submission" date="2025-08" db="UniProtKB">
        <authorList>
            <consortium name="RefSeq"/>
        </authorList>
    </citation>
    <scope>IDENTIFICATION</scope>
</reference>
<sequence length="200" mass="23108">MNLRRDSRARVQRRRRRIHGNPEPRPGCPYTIFTRFESCLPPVLVSLCRVVQEDRSFPELLRGEIRRSSLSAAQTVSPCGEEELSLFVHRLTYGPSKQLENETAWTSRSGRGNPWKGKGQRHPLPRPCNRRDARRRCNVVASQPSHRPCRFSRKADVFLYKPVNKRPQSVRRRGEDVSPVRAVQQAFPRVPAGNTGRYTR</sequence>
<name>A0A6P8LDF2_BOMIM</name>
<dbReference type="Proteomes" id="UP000515180">
    <property type="component" value="Unplaced"/>
</dbReference>
<dbReference type="GeneID" id="117152412"/>
<accession>A0A6P8LDF2</accession>
<dbReference type="RefSeq" id="XP_033180038.1">
    <property type="nucleotide sequence ID" value="XM_033324147.1"/>
</dbReference>
<keyword evidence="2" id="KW-1185">Reference proteome</keyword>
<dbReference type="OrthoDB" id="7526471at2759"/>
<feature type="compositionally biased region" description="Polar residues" evidence="1">
    <location>
        <begin position="101"/>
        <end position="110"/>
    </location>
</feature>
<gene>
    <name evidence="3" type="primary">LOC117152412</name>
</gene>
<evidence type="ECO:0000256" key="1">
    <source>
        <dbReference type="SAM" id="MobiDB-lite"/>
    </source>
</evidence>
<feature type="region of interest" description="Disordered" evidence="1">
    <location>
        <begin position="100"/>
        <end position="130"/>
    </location>
</feature>
<evidence type="ECO:0000313" key="2">
    <source>
        <dbReference type="Proteomes" id="UP000515180"/>
    </source>
</evidence>
<protein>
    <submittedName>
        <fullName evidence="3">Uncharacterized protein LOC117152412 isoform X1</fullName>
    </submittedName>
</protein>
<feature type="region of interest" description="Disordered" evidence="1">
    <location>
        <begin position="1"/>
        <end position="24"/>
    </location>
</feature>
<proteinExistence type="predicted"/>